<dbReference type="Pfam" id="PF09651">
    <property type="entry name" value="Cas_APE2256"/>
    <property type="match status" value="1"/>
</dbReference>
<keyword evidence="3" id="KW-1185">Reference proteome</keyword>
<dbReference type="EMBL" id="MAGO01000008">
    <property type="protein sequence ID" value="OCC14957.1"/>
    <property type="molecule type" value="Genomic_DNA"/>
</dbReference>
<dbReference type="Gene3D" id="3.40.50.10770">
    <property type="entry name" value="Hypothetical protein VC1899 like domain (Restriction endonuclease-like)"/>
    <property type="match status" value="1"/>
</dbReference>
<protein>
    <submittedName>
        <fullName evidence="2">CRISPR-associated protein</fullName>
    </submittedName>
</protein>
<evidence type="ECO:0000259" key="1">
    <source>
        <dbReference type="Pfam" id="PF09651"/>
    </source>
</evidence>
<organism evidence="2 3">
    <name type="scientific">Dissulfuribacter thermophilus</name>
    <dbReference type="NCBI Taxonomy" id="1156395"/>
    <lineage>
        <taxon>Bacteria</taxon>
        <taxon>Pseudomonadati</taxon>
        <taxon>Thermodesulfobacteriota</taxon>
        <taxon>Dissulfuribacteria</taxon>
        <taxon>Dissulfuribacterales</taxon>
        <taxon>Dissulfuribacteraceae</taxon>
        <taxon>Dissulfuribacter</taxon>
    </lineage>
</organism>
<dbReference type="NCBIfam" id="TIGR02619">
    <property type="entry name" value="putative CRISPR-associated protein, APE2256 family"/>
    <property type="match status" value="1"/>
</dbReference>
<name>A0A1B9F4T6_9BACT</name>
<feature type="domain" description="CRISPR system ring nuclease SSO1393-like" evidence="1">
    <location>
        <begin position="49"/>
        <end position="185"/>
    </location>
</feature>
<dbReference type="InterPro" id="IPR013442">
    <property type="entry name" value="SSO1393-like"/>
</dbReference>
<proteinExistence type="predicted"/>
<reference evidence="2 3" key="1">
    <citation type="submission" date="2016-06" db="EMBL/GenBank/DDBJ databases">
        <title>Respiratory ammonification of nitrate coupled to the oxidation of elemental sulfur in deep-sea autotrophic thermophilic bacteria.</title>
        <authorList>
            <person name="Slobodkina G.B."/>
            <person name="Mardanov A.V."/>
            <person name="Ravin N.V."/>
            <person name="Frolova A.A."/>
            <person name="Viryasiv M.B."/>
            <person name="Chernyh N.A."/>
            <person name="Bonch-Osmolovskaya E.A."/>
            <person name="Slobodkin A.I."/>
        </authorList>
    </citation>
    <scope>NUCLEOTIDE SEQUENCE [LARGE SCALE GENOMIC DNA]</scope>
    <source>
        <strain evidence="2 3">S69</strain>
    </source>
</reference>
<dbReference type="Proteomes" id="UP000093080">
    <property type="component" value="Unassembled WGS sequence"/>
</dbReference>
<accession>A0A1B9F4T6</accession>
<dbReference type="AlphaFoldDB" id="A0A1B9F4T6"/>
<evidence type="ECO:0000313" key="3">
    <source>
        <dbReference type="Proteomes" id="UP000093080"/>
    </source>
</evidence>
<gene>
    <name evidence="2" type="ORF">DBT_1752</name>
</gene>
<sequence>MFEGNLARLSIDSSKVPPNWPKIKEAFEKKNWELLAKEFLEISPTERICGAEINTIEEAKSKNWLSLENLFFLVSDTDNGRNTGKFLQKYYELRKDFSLRNIEYVVVDELQDERPKDFKIHGLRNLVRKIGEYIQRVGGPEYVAIDATGGYKAQIAIAVIIGQVLNIPVFYKHEYFSEIIDFPPLPISFDDEVLAYHADILTDFERGQVYGSDELGKIDEKLRVLLNEILVDGQKLYELNAIGQIYLTGFRIRNPKPVNLVDATARKRPTFRDDYYPIGFKEFVEKVWRENSWIVTANSLPYSKQKSIKGIGFFVKKDGEEYKLIGTYQDRNNFGARFRVHLTNESLKALTWAADTLNQKYR</sequence>
<comment type="caution">
    <text evidence="2">The sequence shown here is derived from an EMBL/GenBank/DDBJ whole genome shotgun (WGS) entry which is preliminary data.</text>
</comment>
<evidence type="ECO:0000313" key="2">
    <source>
        <dbReference type="EMBL" id="OCC14957.1"/>
    </source>
</evidence>